<dbReference type="SUPFAM" id="SSF51735">
    <property type="entry name" value="NAD(P)-binding Rossmann-fold domains"/>
    <property type="match status" value="1"/>
</dbReference>
<evidence type="ECO:0000256" key="1">
    <source>
        <dbReference type="ARBA" id="ARBA00006328"/>
    </source>
</evidence>
<evidence type="ECO:0000256" key="2">
    <source>
        <dbReference type="ARBA" id="ARBA00022857"/>
    </source>
</evidence>
<organism evidence="4 5">
    <name type="scientific">Phialocephala subalpina</name>
    <dbReference type="NCBI Taxonomy" id="576137"/>
    <lineage>
        <taxon>Eukaryota</taxon>
        <taxon>Fungi</taxon>
        <taxon>Dikarya</taxon>
        <taxon>Ascomycota</taxon>
        <taxon>Pezizomycotina</taxon>
        <taxon>Leotiomycetes</taxon>
        <taxon>Helotiales</taxon>
        <taxon>Mollisiaceae</taxon>
        <taxon>Phialocephala</taxon>
        <taxon>Phialocephala fortinii species complex</taxon>
    </lineage>
</organism>
<dbReference type="GO" id="GO:0005634">
    <property type="term" value="C:nucleus"/>
    <property type="evidence" value="ECO:0007669"/>
    <property type="project" value="TreeGrafter"/>
</dbReference>
<evidence type="ECO:0000313" key="5">
    <source>
        <dbReference type="Proteomes" id="UP000184330"/>
    </source>
</evidence>
<keyword evidence="2" id="KW-0521">NADP</keyword>
<dbReference type="PANTHER" id="PTHR42748:SF7">
    <property type="entry name" value="NMRA LIKE REDOX SENSOR 1-RELATED"/>
    <property type="match status" value="1"/>
</dbReference>
<dbReference type="InterPro" id="IPR036291">
    <property type="entry name" value="NAD(P)-bd_dom_sf"/>
</dbReference>
<evidence type="ECO:0000313" key="4">
    <source>
        <dbReference type="EMBL" id="CZR63888.1"/>
    </source>
</evidence>
<dbReference type="InterPro" id="IPR008030">
    <property type="entry name" value="NmrA-like"/>
</dbReference>
<reference evidence="4 5" key="1">
    <citation type="submission" date="2016-03" db="EMBL/GenBank/DDBJ databases">
        <authorList>
            <person name="Ploux O."/>
        </authorList>
    </citation>
    <scope>NUCLEOTIDE SEQUENCE [LARGE SCALE GENOMIC DNA]</scope>
    <source>
        <strain evidence="4 5">UAMH 11012</strain>
    </source>
</reference>
<comment type="similarity">
    <text evidence="1">Belongs to the NmrA-type oxidoreductase family.</text>
</comment>
<accession>A0A1L7XFU7</accession>
<dbReference type="OrthoDB" id="9997102at2759"/>
<dbReference type="InterPro" id="IPR051164">
    <property type="entry name" value="NmrA-like_oxidored"/>
</dbReference>
<dbReference type="AlphaFoldDB" id="A0A1L7XFU7"/>
<dbReference type="Gene3D" id="3.90.25.10">
    <property type="entry name" value="UDP-galactose 4-epimerase, domain 1"/>
    <property type="match status" value="1"/>
</dbReference>
<dbReference type="EMBL" id="FJOG01000025">
    <property type="protein sequence ID" value="CZR63888.1"/>
    <property type="molecule type" value="Genomic_DNA"/>
</dbReference>
<keyword evidence="5" id="KW-1185">Reference proteome</keyword>
<gene>
    <name evidence="4" type="ORF">PAC_13785</name>
</gene>
<evidence type="ECO:0000259" key="3">
    <source>
        <dbReference type="Pfam" id="PF05368"/>
    </source>
</evidence>
<dbReference type="Gene3D" id="3.40.50.720">
    <property type="entry name" value="NAD(P)-binding Rossmann-like Domain"/>
    <property type="match status" value="1"/>
</dbReference>
<dbReference type="Proteomes" id="UP000184330">
    <property type="component" value="Unassembled WGS sequence"/>
</dbReference>
<sequence>MSIPKTILVVGATGTQGGSTVKALLASPQLPADAQILALTRNTSSPKAKALAALDSRVLLHTGDPTAPGAIFNTAPGHIDAVFCVTVHGPAGAEETQAEGLFDASVAHNVSHFVFTSADRGGETVSDMNETSVPHIATKYRIEKYIREKAQGTNTAWTFLRPVTFFDNLTNDFNGKGFSSMWQGVGQKPVQMVATSDIGFFAAKALLAPDEWSGKSIGIAGDELNFEQAKKVFKDTLGSEMPHTFGIVGTLVKTVLGDIGSMFKWFEKDGFNVDIQKARSIHPGLMTFAAWLEKESQFEKVEKLEKTPSDKLEKTSSGKCECGSRFCSKCKK</sequence>
<dbReference type="Pfam" id="PF05368">
    <property type="entry name" value="NmrA"/>
    <property type="match status" value="1"/>
</dbReference>
<dbReference type="PANTHER" id="PTHR42748">
    <property type="entry name" value="NITROGEN METABOLITE REPRESSION PROTEIN NMRA FAMILY MEMBER"/>
    <property type="match status" value="1"/>
</dbReference>
<proteinExistence type="inferred from homology"/>
<name>A0A1L7XFU7_9HELO</name>
<feature type="domain" description="NmrA-like" evidence="3">
    <location>
        <begin position="5"/>
        <end position="279"/>
    </location>
</feature>
<dbReference type="STRING" id="576137.A0A1L7XFU7"/>
<protein>
    <submittedName>
        <fullName evidence="4">Related to nucleoside-diphosphate-sugar epimerases</fullName>
    </submittedName>
</protein>